<dbReference type="Proteomes" id="UP000000684">
    <property type="component" value="Chromosome"/>
</dbReference>
<dbReference type="Pfam" id="PF09829">
    <property type="entry name" value="DUF2057"/>
    <property type="match status" value="1"/>
</dbReference>
<dbReference type="EMBL" id="CP000447">
    <property type="protein sequence ID" value="ABI70452.1"/>
    <property type="molecule type" value="Genomic_DNA"/>
</dbReference>
<evidence type="ECO:0000313" key="1">
    <source>
        <dbReference type="EMBL" id="ABI70452.1"/>
    </source>
</evidence>
<sequence length="170" mass="19066" precursor="true">MQRSFTLIPTYLIVKYEIWMDIIMTTSFSVKMLLTSTTVGLTLLFGMPAQASSITVPDSMIVETVNGQNVSIKNTIGLSHGQQLVEINYSDLFQDNADDSGHWVRSESLYLTLEVAENQRYELATPDIYSAEDAREFLDNPQVTLSVNGQQQKNVALLTQSQLLTQLVLR</sequence>
<name>Q087W3_SHEFN</name>
<dbReference type="KEGG" id="sfr:Sfri_0591"/>
<dbReference type="HOGENOM" id="CLU_133824_0_0_6"/>
<proteinExistence type="predicted"/>
<gene>
    <name evidence="1" type="ordered locus">Sfri_0591</name>
</gene>
<protein>
    <recommendedName>
        <fullName evidence="3">DUF2057 domain-containing protein</fullName>
    </recommendedName>
</protein>
<organism evidence="1 2">
    <name type="scientific">Shewanella frigidimarina (strain NCIMB 400)</name>
    <dbReference type="NCBI Taxonomy" id="318167"/>
    <lineage>
        <taxon>Bacteria</taxon>
        <taxon>Pseudomonadati</taxon>
        <taxon>Pseudomonadota</taxon>
        <taxon>Gammaproteobacteria</taxon>
        <taxon>Alteromonadales</taxon>
        <taxon>Shewanellaceae</taxon>
        <taxon>Shewanella</taxon>
    </lineage>
</organism>
<keyword evidence="2" id="KW-1185">Reference proteome</keyword>
<accession>Q087W3</accession>
<dbReference type="InterPro" id="IPR018635">
    <property type="entry name" value="UPF0319"/>
</dbReference>
<dbReference type="eggNOG" id="COG3110">
    <property type="taxonomic scope" value="Bacteria"/>
</dbReference>
<evidence type="ECO:0008006" key="3">
    <source>
        <dbReference type="Google" id="ProtNLM"/>
    </source>
</evidence>
<dbReference type="OrthoDB" id="6270540at2"/>
<dbReference type="AlphaFoldDB" id="Q087W3"/>
<reference evidence="1 2" key="1">
    <citation type="submission" date="2006-08" db="EMBL/GenBank/DDBJ databases">
        <title>Complete sequence of Shewanella frigidimarina NCIMB 400.</title>
        <authorList>
            <consortium name="US DOE Joint Genome Institute"/>
            <person name="Copeland A."/>
            <person name="Lucas S."/>
            <person name="Lapidus A."/>
            <person name="Barry K."/>
            <person name="Detter J.C."/>
            <person name="Glavina del Rio T."/>
            <person name="Hammon N."/>
            <person name="Israni S."/>
            <person name="Dalin E."/>
            <person name="Tice H."/>
            <person name="Pitluck S."/>
            <person name="Fredrickson J.K."/>
            <person name="Kolker E."/>
            <person name="McCuel L.A."/>
            <person name="DiChristina T."/>
            <person name="Nealson K.H."/>
            <person name="Newman D."/>
            <person name="Tiedje J.M."/>
            <person name="Zhou J."/>
            <person name="Romine M.F."/>
            <person name="Culley D.E."/>
            <person name="Serres M."/>
            <person name="Chertkov O."/>
            <person name="Brettin T."/>
            <person name="Bruce D."/>
            <person name="Han C."/>
            <person name="Tapia R."/>
            <person name="Gilna P."/>
            <person name="Schmutz J."/>
            <person name="Larimer F."/>
            <person name="Land M."/>
            <person name="Hauser L."/>
            <person name="Kyrpides N."/>
            <person name="Mikhailova N."/>
            <person name="Richardson P."/>
        </authorList>
    </citation>
    <scope>NUCLEOTIDE SEQUENCE [LARGE SCALE GENOMIC DNA]</scope>
    <source>
        <strain evidence="1 2">NCIMB 400</strain>
    </source>
</reference>
<evidence type="ECO:0000313" key="2">
    <source>
        <dbReference type="Proteomes" id="UP000000684"/>
    </source>
</evidence>